<feature type="transmembrane region" description="Helical" evidence="6">
    <location>
        <begin position="576"/>
        <end position="598"/>
    </location>
</feature>
<feature type="transmembrane region" description="Helical" evidence="6">
    <location>
        <begin position="359"/>
        <end position="380"/>
    </location>
</feature>
<dbReference type="InParanoid" id="A0A673VY26"/>
<dbReference type="Ensembl" id="ENSSTUT00000001232.1">
    <property type="protein sequence ID" value="ENSSTUP00000001122.1"/>
    <property type="gene ID" value="ENSSTUG00000000611.1"/>
</dbReference>
<comment type="subcellular location">
    <subcellularLocation>
        <location evidence="1 6">Membrane</location>
        <topology evidence="1 6">Multi-pass membrane protein</topology>
    </subcellularLocation>
</comment>
<keyword evidence="9" id="KW-1185">Reference proteome</keyword>
<evidence type="ECO:0000256" key="6">
    <source>
        <dbReference type="RuleBase" id="RU310713"/>
    </source>
</evidence>
<reference evidence="8" key="3">
    <citation type="submission" date="2025-09" db="UniProtKB">
        <authorList>
            <consortium name="Ensembl"/>
        </authorList>
    </citation>
    <scope>IDENTIFICATION</scope>
</reference>
<feature type="transmembrane region" description="Helical" evidence="6">
    <location>
        <begin position="449"/>
        <end position="470"/>
    </location>
</feature>
<dbReference type="GeneTree" id="ENSGT01050000244894"/>
<evidence type="ECO:0000256" key="2">
    <source>
        <dbReference type="ARBA" id="ARBA00006510"/>
    </source>
</evidence>
<dbReference type="GO" id="GO:0005886">
    <property type="term" value="C:plasma membrane"/>
    <property type="evidence" value="ECO:0007669"/>
    <property type="project" value="InterPro"/>
</dbReference>
<feature type="transmembrane region" description="Helical" evidence="6">
    <location>
        <begin position="674"/>
        <end position="697"/>
    </location>
</feature>
<feature type="transmembrane region" description="Helical" evidence="6">
    <location>
        <begin position="747"/>
        <end position="764"/>
    </location>
</feature>
<feature type="transmembrane region" description="Helical" evidence="6">
    <location>
        <begin position="259"/>
        <end position="285"/>
    </location>
</feature>
<dbReference type="Proteomes" id="UP000472277">
    <property type="component" value="Chromosome 1"/>
</dbReference>
<feature type="transmembrane region" description="Helical" evidence="6">
    <location>
        <begin position="531"/>
        <end position="550"/>
    </location>
</feature>
<sequence>MAYSVDFNLSPIMELELESLRGDDTAQDSMCQLIRVTGTGLESGSPETLEMDVLTTEGRDRMASQMSDVRERADERRLQRSEESMQTNLLVRNRWSATTLRVLSSMPSRSVGQQSRLEIISQCNIRSTQLRRYHRQTQDVSLSSRPSIRGYGIEADSEDVCEEETKRQELVNNLQSLSADDRVRMLRAMPLSLAEKTKLRKLAFSDKVGQSILSSQVPCCSLLKRALYHILFGCLFILSSLQLWQVALKRLGGRFGTGVLSYFLFIRTLLLFNVFLFLINGLFLVLPQAIHPPLHTSSSHRVTGLELFTGTGYLSNSLMFYGYYTNSTINTSCRLAEATAGTGCGTTSDPHMMAYNIPLAYFFTIGITFFITGIVLVYSMSKSFGRSFRVFKSQGNLAIKVFCSWDFKVSKKMSVRLQSENITTQLKELLSEVKGGEEKGRLSGIAVHLLAWSISLGSTFFCALGIHCFAKDMHLRRLEDAEGEVSLVHEARLLALPGVVSCGNLLLPGLFNLMSWMENFNSPIVCLYVSIFRNLLLKVSILGVLCYHWLGKIAAEPEQHGLQCWESFVGQELYRFLLVDFIFTVLNTVFGEFIWKLFAQGVLRRRRKPVFDIARNVLELIYGQTLTWLGVLFTPLLPAVQILKLLLLFHMKKKSLLVNCQASRKPWRASQMSTLFISLLCFPSFLGATVSVTYTIWTTKPSSGCGPFRNLPFMFHSGKQWAQELKSTNPKLAWLNWVHSCLVENPLFLFLMGGVFLMVIYIHTQIVDGQRKIISLLQEQMENEGKDKKFLINSLQAIHEERQYPLSPSSRPQTQGSEV</sequence>
<feature type="domain" description="TMC" evidence="7">
    <location>
        <begin position="564"/>
        <end position="670"/>
    </location>
</feature>
<dbReference type="AlphaFoldDB" id="A0A673VY26"/>
<keyword evidence="5 6" id="KW-0472">Membrane</keyword>
<comment type="similarity">
    <text evidence="2 6">Belongs to the TMC family.</text>
</comment>
<dbReference type="PANTHER" id="PTHR23302">
    <property type="entry name" value="TRANSMEMBRANE CHANNEL-RELATED"/>
    <property type="match status" value="1"/>
</dbReference>
<proteinExistence type="inferred from homology"/>
<dbReference type="Pfam" id="PF07810">
    <property type="entry name" value="TMC"/>
    <property type="match status" value="1"/>
</dbReference>
<evidence type="ECO:0000313" key="8">
    <source>
        <dbReference type="Ensembl" id="ENSSTUP00000001122.1"/>
    </source>
</evidence>
<dbReference type="InterPro" id="IPR038900">
    <property type="entry name" value="TMC"/>
</dbReference>
<accession>A0A673VY26</accession>
<reference evidence="8" key="1">
    <citation type="submission" date="2021-04" db="EMBL/GenBank/DDBJ databases">
        <authorList>
            <consortium name="Wellcome Sanger Institute Data Sharing"/>
        </authorList>
    </citation>
    <scope>NUCLEOTIDE SEQUENCE [LARGE SCALE GENOMIC DNA]</scope>
</reference>
<dbReference type="InterPro" id="IPR012496">
    <property type="entry name" value="TMC_dom"/>
</dbReference>
<feature type="transmembrane region" description="Helical" evidence="6">
    <location>
        <begin position="491"/>
        <end position="511"/>
    </location>
</feature>
<evidence type="ECO:0000256" key="3">
    <source>
        <dbReference type="ARBA" id="ARBA00022692"/>
    </source>
</evidence>
<evidence type="ECO:0000259" key="7">
    <source>
        <dbReference type="Pfam" id="PF07810"/>
    </source>
</evidence>
<evidence type="ECO:0000256" key="5">
    <source>
        <dbReference type="ARBA" id="ARBA00023136"/>
    </source>
</evidence>
<keyword evidence="3 6" id="KW-0812">Transmembrane</keyword>
<organism evidence="8 9">
    <name type="scientific">Salmo trutta</name>
    <name type="common">Brown trout</name>
    <dbReference type="NCBI Taxonomy" id="8032"/>
    <lineage>
        <taxon>Eukaryota</taxon>
        <taxon>Metazoa</taxon>
        <taxon>Chordata</taxon>
        <taxon>Craniata</taxon>
        <taxon>Vertebrata</taxon>
        <taxon>Euteleostomi</taxon>
        <taxon>Actinopterygii</taxon>
        <taxon>Neopterygii</taxon>
        <taxon>Teleostei</taxon>
        <taxon>Protacanthopterygii</taxon>
        <taxon>Salmoniformes</taxon>
        <taxon>Salmonidae</taxon>
        <taxon>Salmoninae</taxon>
        <taxon>Salmo</taxon>
    </lineage>
</organism>
<keyword evidence="4 6" id="KW-1133">Transmembrane helix</keyword>
<evidence type="ECO:0000256" key="1">
    <source>
        <dbReference type="ARBA" id="ARBA00004141"/>
    </source>
</evidence>
<dbReference type="PANTHER" id="PTHR23302:SF4">
    <property type="entry name" value="TRANSMEMBRANE CHANNEL-LIKE PROTEIN 6"/>
    <property type="match status" value="1"/>
</dbReference>
<feature type="transmembrane region" description="Helical" evidence="6">
    <location>
        <begin position="226"/>
        <end position="247"/>
    </location>
</feature>
<evidence type="ECO:0000313" key="9">
    <source>
        <dbReference type="Proteomes" id="UP000472277"/>
    </source>
</evidence>
<reference evidence="8" key="2">
    <citation type="submission" date="2025-08" db="UniProtKB">
        <authorList>
            <consortium name="Ensembl"/>
        </authorList>
    </citation>
    <scope>IDENTIFICATION</scope>
</reference>
<gene>
    <name evidence="8" type="primary">TMC6</name>
    <name evidence="8" type="synonym">LOC115207178</name>
</gene>
<dbReference type="GO" id="GO:0008381">
    <property type="term" value="F:mechanosensitive monoatomic ion channel activity"/>
    <property type="evidence" value="ECO:0007669"/>
    <property type="project" value="TreeGrafter"/>
</dbReference>
<dbReference type="OMA" id="SECWETH"/>
<name>A0A673VY26_SALTR</name>
<dbReference type="OrthoDB" id="1936208at2759"/>
<evidence type="ECO:0000256" key="4">
    <source>
        <dbReference type="ARBA" id="ARBA00022989"/>
    </source>
</evidence>
<protein>
    <recommendedName>
        <fullName evidence="6">Transmembrane channel-like protein</fullName>
    </recommendedName>
</protein>